<feature type="domain" description="UspA" evidence="2">
    <location>
        <begin position="1"/>
        <end position="155"/>
    </location>
</feature>
<sequence>MLNKILVAVDNSESNQQVFDEAVSLARLTNASLMILHVLSTLDEQYVDPLFLQPTILYPQLQRNNSTYLNDWEKLKENRLNWLNWLCQQATQLGVKAEFSQNIGEPSRIICDIAQNWEADVIVIGRRGRRGLSELLMGSVSNYVLHHASCSVFTVQGIIPDAKEIGQTGKVEIISKV</sequence>
<reference evidence="3 4" key="1">
    <citation type="submission" date="2017-06" db="EMBL/GenBank/DDBJ databases">
        <title>Genome sequencing of cyanobaciteial culture collection at National Institute for Environmental Studies (NIES).</title>
        <authorList>
            <person name="Hirose Y."/>
            <person name="Shimura Y."/>
            <person name="Fujisawa T."/>
            <person name="Nakamura Y."/>
            <person name="Kawachi M."/>
        </authorList>
    </citation>
    <scope>NUCLEOTIDE SEQUENCE [LARGE SCALE GENOMIC DNA]</scope>
    <source>
        <strain evidence="3 4">NIES-267</strain>
    </source>
</reference>
<dbReference type="SUPFAM" id="SSF52402">
    <property type="entry name" value="Adenine nucleotide alpha hydrolases-like"/>
    <property type="match status" value="1"/>
</dbReference>
<evidence type="ECO:0000313" key="4">
    <source>
        <dbReference type="Proteomes" id="UP000218418"/>
    </source>
</evidence>
<dbReference type="PANTHER" id="PTHR46268">
    <property type="entry name" value="STRESS RESPONSE PROTEIN NHAX"/>
    <property type="match status" value="1"/>
</dbReference>
<dbReference type="Pfam" id="PF00582">
    <property type="entry name" value="Usp"/>
    <property type="match status" value="1"/>
</dbReference>
<dbReference type="PIRSF" id="PIRSF006276">
    <property type="entry name" value="UspA"/>
    <property type="match status" value="1"/>
</dbReference>
<dbReference type="InterPro" id="IPR006016">
    <property type="entry name" value="UspA"/>
</dbReference>
<keyword evidence="4" id="KW-1185">Reference proteome</keyword>
<dbReference type="OrthoDB" id="516822at2"/>
<dbReference type="Gene3D" id="3.40.50.620">
    <property type="entry name" value="HUPs"/>
    <property type="match status" value="1"/>
</dbReference>
<dbReference type="InterPro" id="IPR014729">
    <property type="entry name" value="Rossmann-like_a/b/a_fold"/>
</dbReference>
<dbReference type="PANTHER" id="PTHR46268:SF8">
    <property type="entry name" value="UNIVERSAL STRESS PROTEIN SLL1388"/>
    <property type="match status" value="1"/>
</dbReference>
<name>A0A1Z4LML0_9CYAN</name>
<dbReference type="AlphaFoldDB" id="A0A1Z4LML0"/>
<dbReference type="Proteomes" id="UP000218418">
    <property type="component" value="Chromosome"/>
</dbReference>
<accession>A0A1Z4LML0</accession>
<organism evidence="3 4">
    <name type="scientific">Calothrix parasitica NIES-267</name>
    <dbReference type="NCBI Taxonomy" id="1973488"/>
    <lineage>
        <taxon>Bacteria</taxon>
        <taxon>Bacillati</taxon>
        <taxon>Cyanobacteriota</taxon>
        <taxon>Cyanophyceae</taxon>
        <taxon>Nostocales</taxon>
        <taxon>Calotrichaceae</taxon>
        <taxon>Calothrix</taxon>
    </lineage>
</organism>
<gene>
    <name evidence="3" type="ORF">NIES267_19190</name>
</gene>
<evidence type="ECO:0000259" key="2">
    <source>
        <dbReference type="Pfam" id="PF00582"/>
    </source>
</evidence>
<comment type="similarity">
    <text evidence="1">Belongs to the universal stress protein A family.</text>
</comment>
<protein>
    <submittedName>
        <fullName evidence="3">UspA domain-containing protein</fullName>
    </submittedName>
</protein>
<dbReference type="InterPro" id="IPR006015">
    <property type="entry name" value="Universal_stress_UspA"/>
</dbReference>
<proteinExistence type="inferred from homology"/>
<evidence type="ECO:0000256" key="1">
    <source>
        <dbReference type="ARBA" id="ARBA00008791"/>
    </source>
</evidence>
<dbReference type="EMBL" id="AP018227">
    <property type="protein sequence ID" value="BAY82439.1"/>
    <property type="molecule type" value="Genomic_DNA"/>
</dbReference>
<evidence type="ECO:0000313" key="3">
    <source>
        <dbReference type="EMBL" id="BAY82439.1"/>
    </source>
</evidence>
<dbReference type="CDD" id="cd00293">
    <property type="entry name" value="USP-like"/>
    <property type="match status" value="1"/>
</dbReference>
<dbReference type="PRINTS" id="PR01438">
    <property type="entry name" value="UNVRSLSTRESS"/>
</dbReference>